<evidence type="ECO:0000256" key="6">
    <source>
        <dbReference type="ARBA" id="ARBA00022741"/>
    </source>
</evidence>
<gene>
    <name evidence="12" type="primary">DPS1_2</name>
    <name evidence="12" type="ORF">IWW36_006090</name>
</gene>
<keyword evidence="4" id="KW-0963">Cytoplasm</keyword>
<dbReference type="PANTHER" id="PTHR43450">
    <property type="entry name" value="ASPARTYL-TRNA SYNTHETASE"/>
    <property type="match status" value="1"/>
</dbReference>
<dbReference type="InterPro" id="IPR002312">
    <property type="entry name" value="Asp/Asn-tRNA-synth_IIb"/>
</dbReference>
<organism evidence="12 13">
    <name type="scientific">Coemansia brasiliensis</name>
    <dbReference type="NCBI Taxonomy" id="2650707"/>
    <lineage>
        <taxon>Eukaryota</taxon>
        <taxon>Fungi</taxon>
        <taxon>Fungi incertae sedis</taxon>
        <taxon>Zoopagomycota</taxon>
        <taxon>Kickxellomycotina</taxon>
        <taxon>Kickxellomycetes</taxon>
        <taxon>Kickxellales</taxon>
        <taxon>Kickxellaceae</taxon>
        <taxon>Coemansia</taxon>
    </lineage>
</organism>
<sequence length="296" mass="33156">MSEKETSTKWTALEDLKPEMAGQIVHVQARVQGSRPVSNKMCFLVLRESMVTAQALVCVAEGAVSKQMVKFAISIPTESIVTIVAQVAKPAVPVESCTIGDVELTVQKIFVTSEVKIPLPFSLEDASHSEEDYKRDPTLNKVGLDTRLNNRTVELRTVTNNAIFKIQAAVCQLFREYLIQQGATEIHTPKIISTASEGGSNVFQVTYFKGAAYLAQSPQLYKQACIAADFGKVFEIAPVFRAEDSNTHRHLTEYVGLDLEFAFREHYHEVMNMIGNMFVYIFKNLESRWARELEIV</sequence>
<evidence type="ECO:0000256" key="5">
    <source>
        <dbReference type="ARBA" id="ARBA00022598"/>
    </source>
</evidence>
<comment type="subcellular location">
    <subcellularLocation>
        <location evidence="1">Cytoplasm</location>
    </subcellularLocation>
</comment>
<dbReference type="InterPro" id="IPR045864">
    <property type="entry name" value="aa-tRNA-synth_II/BPL/LPL"/>
</dbReference>
<feature type="non-terminal residue" evidence="12">
    <location>
        <position position="296"/>
    </location>
</feature>
<dbReference type="InterPro" id="IPR006195">
    <property type="entry name" value="aa-tRNA-synth_II"/>
</dbReference>
<protein>
    <recommendedName>
        <fullName evidence="3">aspartate--tRNA ligase</fullName>
        <ecNumber evidence="3">6.1.1.12</ecNumber>
    </recommendedName>
</protein>
<dbReference type="Proteomes" id="UP001139887">
    <property type="component" value="Unassembled WGS sequence"/>
</dbReference>
<dbReference type="GO" id="GO:0005829">
    <property type="term" value="C:cytosol"/>
    <property type="evidence" value="ECO:0007669"/>
    <property type="project" value="TreeGrafter"/>
</dbReference>
<evidence type="ECO:0000259" key="11">
    <source>
        <dbReference type="PROSITE" id="PS50862"/>
    </source>
</evidence>
<dbReference type="AlphaFoldDB" id="A0A9W8I0C2"/>
<evidence type="ECO:0000256" key="10">
    <source>
        <dbReference type="ARBA" id="ARBA00047904"/>
    </source>
</evidence>
<evidence type="ECO:0000313" key="13">
    <source>
        <dbReference type="Proteomes" id="UP001139887"/>
    </source>
</evidence>
<dbReference type="EMBL" id="JANBUW010001983">
    <property type="protein sequence ID" value="KAJ2841931.1"/>
    <property type="molecule type" value="Genomic_DNA"/>
</dbReference>
<keyword evidence="5 12" id="KW-0436">Ligase</keyword>
<dbReference type="Pfam" id="PF00152">
    <property type="entry name" value="tRNA-synt_2"/>
    <property type="match status" value="1"/>
</dbReference>
<dbReference type="InterPro" id="IPR012340">
    <property type="entry name" value="NA-bd_OB-fold"/>
</dbReference>
<dbReference type="PROSITE" id="PS50862">
    <property type="entry name" value="AA_TRNA_LIGASE_II"/>
    <property type="match status" value="1"/>
</dbReference>
<dbReference type="SUPFAM" id="SSF50249">
    <property type="entry name" value="Nucleic acid-binding proteins"/>
    <property type="match status" value="1"/>
</dbReference>
<reference evidence="12" key="1">
    <citation type="submission" date="2022-07" db="EMBL/GenBank/DDBJ databases">
        <title>Phylogenomic reconstructions and comparative analyses of Kickxellomycotina fungi.</title>
        <authorList>
            <person name="Reynolds N.K."/>
            <person name="Stajich J.E."/>
            <person name="Barry K."/>
            <person name="Grigoriev I.V."/>
            <person name="Crous P."/>
            <person name="Smith M.E."/>
        </authorList>
    </citation>
    <scope>NUCLEOTIDE SEQUENCE</scope>
    <source>
        <strain evidence="12">NRRL 1566</strain>
    </source>
</reference>
<evidence type="ECO:0000256" key="2">
    <source>
        <dbReference type="ARBA" id="ARBA00005312"/>
    </source>
</evidence>
<evidence type="ECO:0000256" key="1">
    <source>
        <dbReference type="ARBA" id="ARBA00004496"/>
    </source>
</evidence>
<evidence type="ECO:0000256" key="3">
    <source>
        <dbReference type="ARBA" id="ARBA00012841"/>
    </source>
</evidence>
<dbReference type="GO" id="GO:0017101">
    <property type="term" value="C:aminoacyl-tRNA synthetase multienzyme complex"/>
    <property type="evidence" value="ECO:0007669"/>
    <property type="project" value="TreeGrafter"/>
</dbReference>
<dbReference type="GO" id="GO:0005524">
    <property type="term" value="F:ATP binding"/>
    <property type="evidence" value="ECO:0007669"/>
    <property type="project" value="UniProtKB-KW"/>
</dbReference>
<dbReference type="EC" id="6.1.1.12" evidence="3"/>
<dbReference type="OrthoDB" id="372395at2759"/>
<evidence type="ECO:0000256" key="8">
    <source>
        <dbReference type="ARBA" id="ARBA00022917"/>
    </source>
</evidence>
<dbReference type="PRINTS" id="PR01042">
    <property type="entry name" value="TRNASYNTHASP"/>
</dbReference>
<dbReference type="GO" id="GO:0003723">
    <property type="term" value="F:RNA binding"/>
    <property type="evidence" value="ECO:0007669"/>
    <property type="project" value="TreeGrafter"/>
</dbReference>
<dbReference type="GO" id="GO:0006422">
    <property type="term" value="P:aspartyl-tRNA aminoacylation"/>
    <property type="evidence" value="ECO:0007669"/>
    <property type="project" value="InterPro"/>
</dbReference>
<dbReference type="Gene3D" id="2.40.50.140">
    <property type="entry name" value="Nucleic acid-binding proteins"/>
    <property type="match status" value="1"/>
</dbReference>
<dbReference type="Gene3D" id="3.30.930.10">
    <property type="entry name" value="Bira Bifunctional Protein, Domain 2"/>
    <property type="match status" value="1"/>
</dbReference>
<dbReference type="SUPFAM" id="SSF55681">
    <property type="entry name" value="Class II aaRS and biotin synthetases"/>
    <property type="match status" value="1"/>
</dbReference>
<keyword evidence="7" id="KW-0067">ATP-binding</keyword>
<keyword evidence="6" id="KW-0547">Nucleotide-binding</keyword>
<proteinExistence type="inferred from homology"/>
<keyword evidence="13" id="KW-1185">Reference proteome</keyword>
<comment type="catalytic activity">
    <reaction evidence="10">
        <text>tRNA(Asp) + L-aspartate + ATP = L-aspartyl-tRNA(Asp) + AMP + diphosphate</text>
        <dbReference type="Rhea" id="RHEA:19649"/>
        <dbReference type="Rhea" id="RHEA-COMP:9660"/>
        <dbReference type="Rhea" id="RHEA-COMP:9678"/>
        <dbReference type="ChEBI" id="CHEBI:29991"/>
        <dbReference type="ChEBI" id="CHEBI:30616"/>
        <dbReference type="ChEBI" id="CHEBI:33019"/>
        <dbReference type="ChEBI" id="CHEBI:78442"/>
        <dbReference type="ChEBI" id="CHEBI:78516"/>
        <dbReference type="ChEBI" id="CHEBI:456215"/>
        <dbReference type="EC" id="6.1.1.12"/>
    </reaction>
</comment>
<keyword evidence="9" id="KW-0030">Aminoacyl-tRNA synthetase</keyword>
<evidence type="ECO:0000313" key="12">
    <source>
        <dbReference type="EMBL" id="KAJ2841931.1"/>
    </source>
</evidence>
<dbReference type="InterPro" id="IPR004364">
    <property type="entry name" value="Aa-tRNA-synt_II"/>
</dbReference>
<evidence type="ECO:0000256" key="7">
    <source>
        <dbReference type="ARBA" id="ARBA00022840"/>
    </source>
</evidence>
<feature type="domain" description="Aminoacyl-transfer RNA synthetases class-II family profile" evidence="11">
    <location>
        <begin position="164"/>
        <end position="296"/>
    </location>
</feature>
<evidence type="ECO:0000256" key="9">
    <source>
        <dbReference type="ARBA" id="ARBA00023146"/>
    </source>
</evidence>
<name>A0A9W8I0C2_9FUNG</name>
<dbReference type="PANTHER" id="PTHR43450:SF1">
    <property type="entry name" value="ASPARTATE--TRNA LIGASE, CYTOPLASMIC"/>
    <property type="match status" value="1"/>
</dbReference>
<dbReference type="InterPro" id="IPR004523">
    <property type="entry name" value="Asp-tRNA_synthase_2"/>
</dbReference>
<comment type="similarity">
    <text evidence="2">Belongs to the class-II aminoacyl-tRNA synthetase family. Type 2 subfamily.</text>
</comment>
<accession>A0A9W8I0C2</accession>
<evidence type="ECO:0000256" key="4">
    <source>
        <dbReference type="ARBA" id="ARBA00022490"/>
    </source>
</evidence>
<comment type="caution">
    <text evidence="12">The sequence shown here is derived from an EMBL/GenBank/DDBJ whole genome shotgun (WGS) entry which is preliminary data.</text>
</comment>
<keyword evidence="8" id="KW-0648">Protein biosynthesis</keyword>
<dbReference type="GO" id="GO:0004815">
    <property type="term" value="F:aspartate-tRNA ligase activity"/>
    <property type="evidence" value="ECO:0007669"/>
    <property type="project" value="UniProtKB-EC"/>
</dbReference>
<dbReference type="CDD" id="cd04320">
    <property type="entry name" value="AspRS_cyto_N"/>
    <property type="match status" value="1"/>
</dbReference>